<evidence type="ECO:0000313" key="1">
    <source>
        <dbReference type="EMBL" id="CDF37221.1"/>
    </source>
</evidence>
<evidence type="ECO:0000313" key="2">
    <source>
        <dbReference type="Proteomes" id="UP000012073"/>
    </source>
</evidence>
<organism evidence="1 2">
    <name type="scientific">Chondrus crispus</name>
    <name type="common">Carrageen Irish moss</name>
    <name type="synonym">Polymorpha crispa</name>
    <dbReference type="NCBI Taxonomy" id="2769"/>
    <lineage>
        <taxon>Eukaryota</taxon>
        <taxon>Rhodophyta</taxon>
        <taxon>Florideophyceae</taxon>
        <taxon>Rhodymeniophycidae</taxon>
        <taxon>Gigartinales</taxon>
        <taxon>Gigartinaceae</taxon>
        <taxon>Chondrus</taxon>
    </lineage>
</organism>
<dbReference type="KEGG" id="ccp:CHC_T00005344001"/>
<dbReference type="EMBL" id="HG001819">
    <property type="protein sequence ID" value="CDF37221.1"/>
    <property type="molecule type" value="Genomic_DNA"/>
</dbReference>
<dbReference type="Proteomes" id="UP000012073">
    <property type="component" value="Unassembled WGS sequence"/>
</dbReference>
<dbReference type="Gramene" id="CDF37221">
    <property type="protein sequence ID" value="CDF37221"/>
    <property type="gene ID" value="CHC_T00005344001"/>
</dbReference>
<gene>
    <name evidence="1" type="ORF">CHC_T00005344001</name>
</gene>
<dbReference type="AlphaFoldDB" id="R7QIB5"/>
<name>R7QIB5_CHOCR</name>
<sequence>MLTKTEICTCVTRVDECPMMSPFTVTRRVFLPRGDSCHRLDMVLFTSLTLFCFLTPYSNSSHFRSRSRSLSPSP</sequence>
<dbReference type="RefSeq" id="XP_005717040.1">
    <property type="nucleotide sequence ID" value="XM_005716983.1"/>
</dbReference>
<accession>R7QIB5</accession>
<protein>
    <submittedName>
        <fullName evidence="1">Uncharacterized protein</fullName>
    </submittedName>
</protein>
<proteinExistence type="predicted"/>
<keyword evidence="2" id="KW-1185">Reference proteome</keyword>
<reference evidence="2" key="1">
    <citation type="journal article" date="2013" name="Proc. Natl. Acad. Sci. U.S.A.">
        <title>Genome structure and metabolic features in the red seaweed Chondrus crispus shed light on evolution of the Archaeplastida.</title>
        <authorList>
            <person name="Collen J."/>
            <person name="Porcel B."/>
            <person name="Carre W."/>
            <person name="Ball S.G."/>
            <person name="Chaparro C."/>
            <person name="Tonon T."/>
            <person name="Barbeyron T."/>
            <person name="Michel G."/>
            <person name="Noel B."/>
            <person name="Valentin K."/>
            <person name="Elias M."/>
            <person name="Artiguenave F."/>
            <person name="Arun A."/>
            <person name="Aury J.M."/>
            <person name="Barbosa-Neto J.F."/>
            <person name="Bothwell J.H."/>
            <person name="Bouget F.Y."/>
            <person name="Brillet L."/>
            <person name="Cabello-Hurtado F."/>
            <person name="Capella-Gutierrez S."/>
            <person name="Charrier B."/>
            <person name="Cladiere L."/>
            <person name="Cock J.M."/>
            <person name="Coelho S.M."/>
            <person name="Colleoni C."/>
            <person name="Czjzek M."/>
            <person name="Da Silva C."/>
            <person name="Delage L."/>
            <person name="Denoeud F."/>
            <person name="Deschamps P."/>
            <person name="Dittami S.M."/>
            <person name="Gabaldon T."/>
            <person name="Gachon C.M."/>
            <person name="Groisillier A."/>
            <person name="Herve C."/>
            <person name="Jabbari K."/>
            <person name="Katinka M."/>
            <person name="Kloareg B."/>
            <person name="Kowalczyk N."/>
            <person name="Labadie K."/>
            <person name="Leblanc C."/>
            <person name="Lopez P.J."/>
            <person name="McLachlan D.H."/>
            <person name="Meslet-Cladiere L."/>
            <person name="Moustafa A."/>
            <person name="Nehr Z."/>
            <person name="Nyvall Collen P."/>
            <person name="Panaud O."/>
            <person name="Partensky F."/>
            <person name="Poulain J."/>
            <person name="Rensing S.A."/>
            <person name="Rousvoal S."/>
            <person name="Samson G."/>
            <person name="Symeonidi A."/>
            <person name="Weissenbach J."/>
            <person name="Zambounis A."/>
            <person name="Wincker P."/>
            <person name="Boyen C."/>
        </authorList>
    </citation>
    <scope>NUCLEOTIDE SEQUENCE [LARGE SCALE GENOMIC DNA]</scope>
    <source>
        <strain evidence="2">cv. Stackhouse</strain>
    </source>
</reference>
<dbReference type="GeneID" id="17324756"/>